<evidence type="ECO:0000256" key="2">
    <source>
        <dbReference type="ARBA" id="ARBA00023242"/>
    </source>
</evidence>
<keyword evidence="6" id="KW-1185">Reference proteome</keyword>
<feature type="compositionally biased region" description="Low complexity" evidence="3">
    <location>
        <begin position="31"/>
        <end position="43"/>
    </location>
</feature>
<dbReference type="SMART" id="SM00906">
    <property type="entry name" value="Fungal_trans"/>
    <property type="match status" value="1"/>
</dbReference>
<dbReference type="EMBL" id="KN847538">
    <property type="protein sequence ID" value="KIW05312.1"/>
    <property type="molecule type" value="Genomic_DNA"/>
</dbReference>
<dbReference type="Proteomes" id="UP000053259">
    <property type="component" value="Unassembled WGS sequence"/>
</dbReference>
<dbReference type="AlphaFoldDB" id="A0A0D1YX75"/>
<dbReference type="GO" id="GO:0006351">
    <property type="term" value="P:DNA-templated transcription"/>
    <property type="evidence" value="ECO:0007669"/>
    <property type="project" value="InterPro"/>
</dbReference>
<evidence type="ECO:0000313" key="5">
    <source>
        <dbReference type="EMBL" id="KIW05312.1"/>
    </source>
</evidence>
<dbReference type="GO" id="GO:0005634">
    <property type="term" value="C:nucleus"/>
    <property type="evidence" value="ECO:0007669"/>
    <property type="project" value="UniProtKB-SubCell"/>
</dbReference>
<dbReference type="RefSeq" id="XP_016215181.1">
    <property type="nucleotide sequence ID" value="XM_016357092.1"/>
</dbReference>
<dbReference type="VEuPathDB" id="FungiDB:PV09_03837"/>
<dbReference type="CDD" id="cd12148">
    <property type="entry name" value="fungal_TF_MHR"/>
    <property type="match status" value="1"/>
</dbReference>
<evidence type="ECO:0000256" key="1">
    <source>
        <dbReference type="ARBA" id="ARBA00004123"/>
    </source>
</evidence>
<proteinExistence type="predicted"/>
<dbReference type="InterPro" id="IPR050613">
    <property type="entry name" value="Sec_Metabolite_Reg"/>
</dbReference>
<feature type="domain" description="Xylanolytic transcriptional activator regulatory" evidence="4">
    <location>
        <begin position="263"/>
        <end position="337"/>
    </location>
</feature>
<dbReference type="PANTHER" id="PTHR31001:SF49">
    <property type="entry name" value="ZN(II)2CYS6 TRANSCRIPTION FACTOR (EUROFUNG)"/>
    <property type="match status" value="1"/>
</dbReference>
<feature type="region of interest" description="Disordered" evidence="3">
    <location>
        <begin position="25"/>
        <end position="51"/>
    </location>
</feature>
<accession>A0A0D1YX75</accession>
<protein>
    <recommendedName>
        <fullName evidence="4">Xylanolytic transcriptional activator regulatory domain-containing protein</fullName>
    </recommendedName>
</protein>
<dbReference type="InParanoid" id="A0A0D1YX75"/>
<evidence type="ECO:0000313" key="6">
    <source>
        <dbReference type="Proteomes" id="UP000053259"/>
    </source>
</evidence>
<comment type="subcellular location">
    <subcellularLocation>
        <location evidence="1">Nucleus</location>
    </subcellularLocation>
</comment>
<name>A0A0D1YX75_9PEZI</name>
<organism evidence="5 6">
    <name type="scientific">Verruconis gallopava</name>
    <dbReference type="NCBI Taxonomy" id="253628"/>
    <lineage>
        <taxon>Eukaryota</taxon>
        <taxon>Fungi</taxon>
        <taxon>Dikarya</taxon>
        <taxon>Ascomycota</taxon>
        <taxon>Pezizomycotina</taxon>
        <taxon>Dothideomycetes</taxon>
        <taxon>Pleosporomycetidae</taxon>
        <taxon>Venturiales</taxon>
        <taxon>Sympoventuriaceae</taxon>
        <taxon>Verruconis</taxon>
    </lineage>
</organism>
<evidence type="ECO:0000256" key="3">
    <source>
        <dbReference type="SAM" id="MobiDB-lite"/>
    </source>
</evidence>
<sequence length="622" mass="70522">MKSSAKQIDVLSKLHHLENLIHSLKSESTVSGSQSPKDSSSAKSTRESVSTEVDGLSSTFGRLSFDYKRPSYVGSDHWAAIIEGITELKTQFQDTQQPHLITDRTPNICSEDGPEIFHGHVRGVSREEIIASLPSKDVVDVLVSTYFSHRENVPIFLHQATFLKEYQKFWHDVNSMPITWVGLLYCIMFFAARYQSSFESRGFGSAGELLMTQSVWQIQEYREKVVQCLYAGSYIVPGQYTVETLLMYFMTEHHHHTDSQFGNWILMGEITRIAMRLGLHRDPSHTAKISPFNGEMRRRLWLAIVQCDLTTSIQMGLPRMLRERSYDTHEPLNLLDSDLVDEMAELPASRPDSVITPVFYVTNRGKLLSVFAKISDMMTCVRPISYAEVWELDNELCHARSNLPASLKFRSPSVYPPEGHEVWYYRLSIDAVYQHARCTLHRPYLIRARTNARCIPSRKACIEAALALLSYQETVMMETMPGGHYELFRWKVSSFWNEGMLLAVTVLCIDLNTDVDDGLISDGYWAQGDRSIIAEALRAAQRILLQSWNISANARKAATAIEVVLSKAGLTTEQSVASEAVLGQQAPQYLTQNASPWSLEEFLSPEFPEFQSWVGSDHYLSS</sequence>
<gene>
    <name evidence="5" type="ORF">PV09_03837</name>
</gene>
<reference evidence="5 6" key="1">
    <citation type="submission" date="2015-01" db="EMBL/GenBank/DDBJ databases">
        <title>The Genome Sequence of Ochroconis gallopava CBS43764.</title>
        <authorList>
            <consortium name="The Broad Institute Genomics Platform"/>
            <person name="Cuomo C."/>
            <person name="de Hoog S."/>
            <person name="Gorbushina A."/>
            <person name="Stielow B."/>
            <person name="Teixiera M."/>
            <person name="Abouelleil A."/>
            <person name="Chapman S.B."/>
            <person name="Priest M."/>
            <person name="Young S.K."/>
            <person name="Wortman J."/>
            <person name="Nusbaum C."/>
            <person name="Birren B."/>
        </authorList>
    </citation>
    <scope>NUCLEOTIDE SEQUENCE [LARGE SCALE GENOMIC DNA]</scope>
    <source>
        <strain evidence="5 6">CBS 43764</strain>
    </source>
</reference>
<dbReference type="STRING" id="253628.A0A0D1YX75"/>
<dbReference type="InterPro" id="IPR007219">
    <property type="entry name" value="XnlR_reg_dom"/>
</dbReference>
<dbReference type="GeneID" id="27311810"/>
<evidence type="ECO:0000259" key="4">
    <source>
        <dbReference type="SMART" id="SM00906"/>
    </source>
</evidence>
<keyword evidence="2" id="KW-0539">Nucleus</keyword>
<dbReference type="GO" id="GO:0008270">
    <property type="term" value="F:zinc ion binding"/>
    <property type="evidence" value="ECO:0007669"/>
    <property type="project" value="InterPro"/>
</dbReference>
<dbReference type="OrthoDB" id="4934715at2759"/>
<dbReference type="Pfam" id="PF04082">
    <property type="entry name" value="Fungal_trans"/>
    <property type="match status" value="1"/>
</dbReference>
<dbReference type="PANTHER" id="PTHR31001">
    <property type="entry name" value="UNCHARACTERIZED TRANSCRIPTIONAL REGULATORY PROTEIN"/>
    <property type="match status" value="1"/>
</dbReference>
<dbReference type="GO" id="GO:0003677">
    <property type="term" value="F:DNA binding"/>
    <property type="evidence" value="ECO:0007669"/>
    <property type="project" value="InterPro"/>
</dbReference>